<dbReference type="STRING" id="1365484.W6QG78"/>
<dbReference type="AlphaFoldDB" id="W6QG78"/>
<proteinExistence type="predicted"/>
<dbReference type="EMBL" id="HG792018">
    <property type="protein sequence ID" value="CDM35415.1"/>
    <property type="molecule type" value="Genomic_DNA"/>
</dbReference>
<reference evidence="1" key="1">
    <citation type="journal article" date="2014" name="Nat. Commun.">
        <title>Multiple recent horizontal transfers of a large genomic region in cheese making fungi.</title>
        <authorList>
            <person name="Cheeseman K."/>
            <person name="Ropars J."/>
            <person name="Renault P."/>
            <person name="Dupont J."/>
            <person name="Gouzy J."/>
            <person name="Branca A."/>
            <person name="Abraham A.L."/>
            <person name="Ceppi M."/>
            <person name="Conseiller E."/>
            <person name="Debuchy R."/>
            <person name="Malagnac F."/>
            <person name="Goarin A."/>
            <person name="Silar P."/>
            <person name="Lacoste S."/>
            <person name="Sallet E."/>
            <person name="Bensimon A."/>
            <person name="Giraud T."/>
            <person name="Brygoo Y."/>
        </authorList>
    </citation>
    <scope>NUCLEOTIDE SEQUENCE [LARGE SCALE GENOMIC DNA]</scope>
    <source>
        <strain evidence="1">FM164</strain>
    </source>
</reference>
<organism evidence="1 2">
    <name type="scientific">Penicillium roqueforti (strain FM164)</name>
    <dbReference type="NCBI Taxonomy" id="1365484"/>
    <lineage>
        <taxon>Eukaryota</taxon>
        <taxon>Fungi</taxon>
        <taxon>Dikarya</taxon>
        <taxon>Ascomycota</taxon>
        <taxon>Pezizomycotina</taxon>
        <taxon>Eurotiomycetes</taxon>
        <taxon>Eurotiomycetidae</taxon>
        <taxon>Eurotiales</taxon>
        <taxon>Aspergillaceae</taxon>
        <taxon>Penicillium</taxon>
    </lineage>
</organism>
<evidence type="ECO:0000313" key="2">
    <source>
        <dbReference type="Proteomes" id="UP000030686"/>
    </source>
</evidence>
<evidence type="ECO:0000313" key="1">
    <source>
        <dbReference type="EMBL" id="CDM35415.1"/>
    </source>
</evidence>
<dbReference type="Proteomes" id="UP000030686">
    <property type="component" value="Unassembled WGS sequence"/>
</dbReference>
<gene>
    <name evidence="1" type="ORF">PROQFM164_S04g000296</name>
</gene>
<accession>W6QG78</accession>
<name>W6QG78_PENRF</name>
<protein>
    <submittedName>
        <fullName evidence="1">Genomic scaffold, ProqFM164S04</fullName>
    </submittedName>
</protein>
<sequence length="71" mass="7522">MIASLPTPPAIATGSYRIAAVIGADDNALTKPQYLTAIAAIAVRAMNPTKPLTVDGKMDTMSPSWQIPLRR</sequence>
<dbReference type="OrthoDB" id="429143at2759"/>
<keyword evidence="2" id="KW-1185">Reference proteome</keyword>